<keyword evidence="3" id="KW-0812">Transmembrane</keyword>
<comment type="similarity">
    <text evidence="2">Belongs to the PA-phosphatase related phosphoesterase family.</text>
</comment>
<dbReference type="AlphaFoldDB" id="A0AAD9NS17"/>
<dbReference type="GO" id="GO:0005886">
    <property type="term" value="C:plasma membrane"/>
    <property type="evidence" value="ECO:0007669"/>
    <property type="project" value="TreeGrafter"/>
</dbReference>
<name>A0AAD9NS17_RIDPI</name>
<dbReference type="InterPro" id="IPR036938">
    <property type="entry name" value="PAP2/HPO_sf"/>
</dbReference>
<accession>A0AAD9NS17</accession>
<evidence type="ECO:0000313" key="7">
    <source>
        <dbReference type="EMBL" id="KAK2178613.1"/>
    </source>
</evidence>
<comment type="subcellular location">
    <subcellularLocation>
        <location evidence="1">Membrane</location>
        <topology evidence="1">Multi-pass membrane protein</topology>
    </subcellularLocation>
</comment>
<dbReference type="InterPro" id="IPR043216">
    <property type="entry name" value="PAP-like"/>
</dbReference>
<comment type="caution">
    <text evidence="7">The sequence shown here is derived from an EMBL/GenBank/DDBJ whole genome shotgun (WGS) entry which is preliminary data.</text>
</comment>
<evidence type="ECO:0000256" key="1">
    <source>
        <dbReference type="ARBA" id="ARBA00004141"/>
    </source>
</evidence>
<dbReference type="PANTHER" id="PTHR10165">
    <property type="entry name" value="LIPID PHOSPHATE PHOSPHATASE"/>
    <property type="match status" value="1"/>
</dbReference>
<dbReference type="Pfam" id="PF01569">
    <property type="entry name" value="PAP2"/>
    <property type="match status" value="1"/>
</dbReference>
<evidence type="ECO:0000256" key="2">
    <source>
        <dbReference type="ARBA" id="ARBA00008816"/>
    </source>
</evidence>
<evidence type="ECO:0000256" key="3">
    <source>
        <dbReference type="ARBA" id="ARBA00022692"/>
    </source>
</evidence>
<dbReference type="GO" id="GO:0006644">
    <property type="term" value="P:phospholipid metabolic process"/>
    <property type="evidence" value="ECO:0007669"/>
    <property type="project" value="InterPro"/>
</dbReference>
<dbReference type="Gene3D" id="1.20.144.10">
    <property type="entry name" value="Phosphatidic acid phosphatase type 2/haloperoxidase"/>
    <property type="match status" value="1"/>
</dbReference>
<gene>
    <name evidence="7" type="ORF">NP493_538g06031</name>
</gene>
<dbReference type="Proteomes" id="UP001209878">
    <property type="component" value="Unassembled WGS sequence"/>
</dbReference>
<dbReference type="SUPFAM" id="SSF48317">
    <property type="entry name" value="Acid phosphatase/Vanadium-dependent haloperoxidase"/>
    <property type="match status" value="1"/>
</dbReference>
<evidence type="ECO:0000256" key="5">
    <source>
        <dbReference type="ARBA" id="ARBA00023136"/>
    </source>
</evidence>
<evidence type="ECO:0000256" key="4">
    <source>
        <dbReference type="ARBA" id="ARBA00022989"/>
    </source>
</evidence>
<dbReference type="InterPro" id="IPR000326">
    <property type="entry name" value="PAP2/HPO"/>
</dbReference>
<dbReference type="SMART" id="SM00014">
    <property type="entry name" value="acidPPc"/>
    <property type="match status" value="1"/>
</dbReference>
<evidence type="ECO:0000313" key="8">
    <source>
        <dbReference type="Proteomes" id="UP001209878"/>
    </source>
</evidence>
<proteinExistence type="inferred from homology"/>
<dbReference type="GO" id="GO:0008195">
    <property type="term" value="F:phosphatidate phosphatase activity"/>
    <property type="evidence" value="ECO:0007669"/>
    <property type="project" value="TreeGrafter"/>
</dbReference>
<dbReference type="PANTHER" id="PTHR10165:SF103">
    <property type="entry name" value="PHOSPHOLIPID PHOSPHATASE HOMOLOG 1.2 HOMOLOG"/>
    <property type="match status" value="1"/>
</dbReference>
<sequence>MPIIELIVYRQRKKTVVISEDKTSVLVNVFGYHVHPYLVAVYQAVGAVCFGAALCQLTTDIAKYSLGRLRPHFLDVCKPNWGNFSCTDAHGHMIYLQDDVCTQTDSKLLKEARLSFPSGHASFSIYTMVYVIVYLQVKMTWRHGPSLLKHFLQALVVYGAFYTCLSRVSDYKHHWSDVLGGSVIGATVGILSARYISNLFEVHKLQTLTKILQDLKLLKSETVENNGTNQDMQLRNV</sequence>
<evidence type="ECO:0000259" key="6">
    <source>
        <dbReference type="SMART" id="SM00014"/>
    </source>
</evidence>
<dbReference type="EMBL" id="JAODUO010000537">
    <property type="protein sequence ID" value="KAK2178613.1"/>
    <property type="molecule type" value="Genomic_DNA"/>
</dbReference>
<keyword evidence="5" id="KW-0472">Membrane</keyword>
<dbReference type="GO" id="GO:0007165">
    <property type="term" value="P:signal transduction"/>
    <property type="evidence" value="ECO:0007669"/>
    <property type="project" value="TreeGrafter"/>
</dbReference>
<reference evidence="7" key="1">
    <citation type="journal article" date="2023" name="Mol. Biol. Evol.">
        <title>Third-Generation Sequencing Reveals the Adaptive Role of the Epigenome in Three Deep-Sea Polychaetes.</title>
        <authorList>
            <person name="Perez M."/>
            <person name="Aroh O."/>
            <person name="Sun Y."/>
            <person name="Lan Y."/>
            <person name="Juniper S.K."/>
            <person name="Young C.R."/>
            <person name="Angers B."/>
            <person name="Qian P.Y."/>
        </authorList>
    </citation>
    <scope>NUCLEOTIDE SEQUENCE</scope>
    <source>
        <strain evidence="7">R07B-5</strain>
    </source>
</reference>
<protein>
    <recommendedName>
        <fullName evidence="6">Phosphatidic acid phosphatase type 2/haloperoxidase domain-containing protein</fullName>
    </recommendedName>
</protein>
<keyword evidence="4" id="KW-1133">Transmembrane helix</keyword>
<keyword evidence="8" id="KW-1185">Reference proteome</keyword>
<feature type="domain" description="Phosphatidic acid phosphatase type 2/haloperoxidase" evidence="6">
    <location>
        <begin position="45"/>
        <end position="193"/>
    </location>
</feature>
<organism evidence="7 8">
    <name type="scientific">Ridgeia piscesae</name>
    <name type="common">Tubeworm</name>
    <dbReference type="NCBI Taxonomy" id="27915"/>
    <lineage>
        <taxon>Eukaryota</taxon>
        <taxon>Metazoa</taxon>
        <taxon>Spiralia</taxon>
        <taxon>Lophotrochozoa</taxon>
        <taxon>Annelida</taxon>
        <taxon>Polychaeta</taxon>
        <taxon>Sedentaria</taxon>
        <taxon>Canalipalpata</taxon>
        <taxon>Sabellida</taxon>
        <taxon>Siboglinidae</taxon>
        <taxon>Ridgeia</taxon>
    </lineage>
</organism>
<dbReference type="CDD" id="cd03384">
    <property type="entry name" value="PAP2_wunen"/>
    <property type="match status" value="1"/>
</dbReference>
<dbReference type="GO" id="GO:0046839">
    <property type="term" value="P:phospholipid dephosphorylation"/>
    <property type="evidence" value="ECO:0007669"/>
    <property type="project" value="TreeGrafter"/>
</dbReference>